<keyword evidence="1" id="KW-0812">Transmembrane</keyword>
<gene>
    <name evidence="2" type="ORF">LY90DRAFT_505880</name>
</gene>
<dbReference type="Proteomes" id="UP000193920">
    <property type="component" value="Unassembled WGS sequence"/>
</dbReference>
<feature type="transmembrane region" description="Helical" evidence="1">
    <location>
        <begin position="95"/>
        <end position="112"/>
    </location>
</feature>
<keyword evidence="3" id="KW-1185">Reference proteome</keyword>
<proteinExistence type="predicted"/>
<keyword evidence="1" id="KW-1133">Transmembrane helix</keyword>
<dbReference type="EMBL" id="MCOG01000062">
    <property type="protein sequence ID" value="ORY60360.1"/>
    <property type="molecule type" value="Genomic_DNA"/>
</dbReference>
<evidence type="ECO:0000313" key="2">
    <source>
        <dbReference type="EMBL" id="ORY60360.1"/>
    </source>
</evidence>
<organism evidence="2 3">
    <name type="scientific">Neocallimastix californiae</name>
    <dbReference type="NCBI Taxonomy" id="1754190"/>
    <lineage>
        <taxon>Eukaryota</taxon>
        <taxon>Fungi</taxon>
        <taxon>Fungi incertae sedis</taxon>
        <taxon>Chytridiomycota</taxon>
        <taxon>Chytridiomycota incertae sedis</taxon>
        <taxon>Neocallimastigomycetes</taxon>
        <taxon>Neocallimastigales</taxon>
        <taxon>Neocallimastigaceae</taxon>
        <taxon>Neocallimastix</taxon>
    </lineage>
</organism>
<reference evidence="2 3" key="1">
    <citation type="submission" date="2016-08" db="EMBL/GenBank/DDBJ databases">
        <title>A Parts List for Fungal Cellulosomes Revealed by Comparative Genomics.</title>
        <authorList>
            <consortium name="DOE Joint Genome Institute"/>
            <person name="Haitjema C.H."/>
            <person name="Gilmore S.P."/>
            <person name="Henske J.K."/>
            <person name="Solomon K.V."/>
            <person name="De Groot R."/>
            <person name="Kuo A."/>
            <person name="Mondo S.J."/>
            <person name="Salamov A.A."/>
            <person name="Labutti K."/>
            <person name="Zhao Z."/>
            <person name="Chiniquy J."/>
            <person name="Barry K."/>
            <person name="Brewer H.M."/>
            <person name="Purvine S.O."/>
            <person name="Wright A.T."/>
            <person name="Boxma B."/>
            <person name="Van Alen T."/>
            <person name="Hackstein J.H."/>
            <person name="Baker S.E."/>
            <person name="Grigoriev I.V."/>
            <person name="O'Malley M.A."/>
        </authorList>
    </citation>
    <scope>NUCLEOTIDE SEQUENCE [LARGE SCALE GENOMIC DNA]</scope>
    <source>
        <strain evidence="2 3">G1</strain>
    </source>
</reference>
<dbReference type="AlphaFoldDB" id="A0A1Y2DM70"/>
<evidence type="ECO:0000313" key="3">
    <source>
        <dbReference type="Proteomes" id="UP000193920"/>
    </source>
</evidence>
<evidence type="ECO:0000256" key="1">
    <source>
        <dbReference type="SAM" id="Phobius"/>
    </source>
</evidence>
<feature type="transmembrane region" description="Helical" evidence="1">
    <location>
        <begin position="52"/>
        <end position="74"/>
    </location>
</feature>
<name>A0A1Y2DM70_9FUNG</name>
<comment type="caution">
    <text evidence="2">The sequence shown here is derived from an EMBL/GenBank/DDBJ whole genome shotgun (WGS) entry which is preliminary data.</text>
</comment>
<keyword evidence="1" id="KW-0472">Membrane</keyword>
<feature type="transmembrane region" description="Helical" evidence="1">
    <location>
        <begin position="15"/>
        <end position="40"/>
    </location>
</feature>
<accession>A0A1Y2DM70</accession>
<sequence length="114" mass="13285">MKNYFHTSENTLKKLLLLMIISSMSSMNVLGVIVSGFSFYGLIKKDISLLKIMFLPFIFDSLLLISLFVVCIITDTTIFKYYNSYDRKDELNRKLLYLVPITILIFVLSIFQSY</sequence>
<protein>
    <submittedName>
        <fullName evidence="2">Uncharacterized protein</fullName>
    </submittedName>
</protein>